<keyword evidence="2" id="KW-1185">Reference proteome</keyword>
<dbReference type="Gene3D" id="1.25.10.10">
    <property type="entry name" value="Leucine-rich Repeat Variant"/>
    <property type="match status" value="1"/>
</dbReference>
<accession>A0ABR2INK1</accession>
<protein>
    <submittedName>
        <fullName evidence="1">Uncharacterized protein</fullName>
    </submittedName>
</protein>
<dbReference type="InterPro" id="IPR016024">
    <property type="entry name" value="ARM-type_fold"/>
</dbReference>
<gene>
    <name evidence="1" type="ORF">M9Y10_010901</name>
</gene>
<evidence type="ECO:0000313" key="1">
    <source>
        <dbReference type="EMBL" id="KAK8865359.1"/>
    </source>
</evidence>
<sequence>MDNYKTTIKPIDLIFPKIDEMMIPDDQIEHDKMLEFKEMICSNNSVMTKISFLKKCEDIYAIENTIPFIISTGLFDSIIQSPECLTKDIYDVLNSMLTTSFENILLLFQSSAILILLFGIQSQESLIFNAALDCFANILNNDYDNLENELFILFLIISTNLIEPVFNRVQNLKSKEDQCINSIFNFLKYIYINIPKNQFDPNIYLQKFETFSMYSQIFHKQIFQNFIQKEILLTNESSLYRMFIQMLQIAEQIRNPWLICNICIIISCLVSNCKISSKVFFNDLSILSHMESWTQITNPMINEYLSAVIASIFNNYEFINSLTKDHIQKLCSISVVIFDQLSVLNDEKRENEVINFLKSLLCFTKFSNIIIPHFLGESRKRSIIQKLFTSEYKLSRNYGYWILIIASLIPDYKQILNDEVLEKIFEFMDKLEGDFVKTSLFRFGLIFQKQQALGKKDIFNSFATLGGLEIIETMAYSNDERIAEISNDILEHYFKENHN</sequence>
<dbReference type="Proteomes" id="UP001470230">
    <property type="component" value="Unassembled WGS sequence"/>
</dbReference>
<comment type="caution">
    <text evidence="1">The sequence shown here is derived from an EMBL/GenBank/DDBJ whole genome shotgun (WGS) entry which is preliminary data.</text>
</comment>
<organism evidence="1 2">
    <name type="scientific">Tritrichomonas musculus</name>
    <dbReference type="NCBI Taxonomy" id="1915356"/>
    <lineage>
        <taxon>Eukaryota</taxon>
        <taxon>Metamonada</taxon>
        <taxon>Parabasalia</taxon>
        <taxon>Tritrichomonadida</taxon>
        <taxon>Tritrichomonadidae</taxon>
        <taxon>Tritrichomonas</taxon>
    </lineage>
</organism>
<dbReference type="SUPFAM" id="SSF48371">
    <property type="entry name" value="ARM repeat"/>
    <property type="match status" value="1"/>
</dbReference>
<reference evidence="1 2" key="1">
    <citation type="submission" date="2024-04" db="EMBL/GenBank/DDBJ databases">
        <title>Tritrichomonas musculus Genome.</title>
        <authorList>
            <person name="Alves-Ferreira E."/>
            <person name="Grigg M."/>
            <person name="Lorenzi H."/>
            <person name="Galac M."/>
        </authorList>
    </citation>
    <scope>NUCLEOTIDE SEQUENCE [LARGE SCALE GENOMIC DNA]</scope>
    <source>
        <strain evidence="1 2">EAF2021</strain>
    </source>
</reference>
<dbReference type="EMBL" id="JAPFFF010000016">
    <property type="protein sequence ID" value="KAK8865359.1"/>
    <property type="molecule type" value="Genomic_DNA"/>
</dbReference>
<proteinExistence type="predicted"/>
<evidence type="ECO:0000313" key="2">
    <source>
        <dbReference type="Proteomes" id="UP001470230"/>
    </source>
</evidence>
<name>A0ABR2INK1_9EUKA</name>
<dbReference type="InterPro" id="IPR011989">
    <property type="entry name" value="ARM-like"/>
</dbReference>